<dbReference type="EMBL" id="FOPY01000020">
    <property type="protein sequence ID" value="SFI12941.1"/>
    <property type="molecule type" value="Genomic_DNA"/>
</dbReference>
<dbReference type="Pfam" id="PF13411">
    <property type="entry name" value="MerR_1"/>
    <property type="match status" value="1"/>
</dbReference>
<dbReference type="SUPFAM" id="SSF46955">
    <property type="entry name" value="Putative DNA-binding domain"/>
    <property type="match status" value="1"/>
</dbReference>
<keyword evidence="4" id="KW-0804">Transcription</keyword>
<dbReference type="PANTHER" id="PTHR30204">
    <property type="entry name" value="REDOX-CYCLING DRUG-SENSING TRANSCRIPTIONAL ACTIVATOR SOXR"/>
    <property type="match status" value="1"/>
</dbReference>
<dbReference type="GO" id="GO:0003700">
    <property type="term" value="F:DNA-binding transcription factor activity"/>
    <property type="evidence" value="ECO:0007669"/>
    <property type="project" value="InterPro"/>
</dbReference>
<dbReference type="SMART" id="SM00422">
    <property type="entry name" value="HTH_MERR"/>
    <property type="match status" value="1"/>
</dbReference>
<evidence type="ECO:0000256" key="4">
    <source>
        <dbReference type="ARBA" id="ARBA00023163"/>
    </source>
</evidence>
<name>A0A1I3FPQ4_9GAMM</name>
<organism evidence="6 7">
    <name type="scientific">Modicisalibacter xianhensis</name>
    <dbReference type="NCBI Taxonomy" id="442341"/>
    <lineage>
        <taxon>Bacteria</taxon>
        <taxon>Pseudomonadati</taxon>
        <taxon>Pseudomonadota</taxon>
        <taxon>Gammaproteobacteria</taxon>
        <taxon>Oceanospirillales</taxon>
        <taxon>Halomonadaceae</taxon>
        <taxon>Modicisalibacter</taxon>
    </lineage>
</organism>
<protein>
    <submittedName>
        <fullName evidence="6">Transcriptional regulator, MerR family</fullName>
    </submittedName>
</protein>
<dbReference type="PRINTS" id="PR00040">
    <property type="entry name" value="HTHMERR"/>
</dbReference>
<reference evidence="6 7" key="1">
    <citation type="submission" date="2016-10" db="EMBL/GenBank/DDBJ databases">
        <authorList>
            <person name="de Groot N.N."/>
        </authorList>
    </citation>
    <scope>NUCLEOTIDE SEQUENCE [LARGE SCALE GENOMIC DNA]</scope>
    <source>
        <strain evidence="6 7">CGMCC 1.6848</strain>
    </source>
</reference>
<dbReference type="PANTHER" id="PTHR30204:SF69">
    <property type="entry name" value="MERR-FAMILY TRANSCRIPTIONAL REGULATOR"/>
    <property type="match status" value="1"/>
</dbReference>
<evidence type="ECO:0000256" key="3">
    <source>
        <dbReference type="ARBA" id="ARBA00023125"/>
    </source>
</evidence>
<evidence type="ECO:0000313" key="6">
    <source>
        <dbReference type="EMBL" id="SFI12941.1"/>
    </source>
</evidence>
<dbReference type="STRING" id="442341.SAMN04487959_12011"/>
<dbReference type="InterPro" id="IPR000551">
    <property type="entry name" value="MerR-type_HTH_dom"/>
</dbReference>
<evidence type="ECO:0000256" key="2">
    <source>
        <dbReference type="ARBA" id="ARBA00023015"/>
    </source>
</evidence>
<dbReference type="GO" id="GO:0003677">
    <property type="term" value="F:DNA binding"/>
    <property type="evidence" value="ECO:0007669"/>
    <property type="project" value="UniProtKB-KW"/>
</dbReference>
<evidence type="ECO:0000256" key="1">
    <source>
        <dbReference type="ARBA" id="ARBA00022491"/>
    </source>
</evidence>
<gene>
    <name evidence="6" type="ORF">SAMN04487959_12011</name>
</gene>
<keyword evidence="3" id="KW-0238">DNA-binding</keyword>
<dbReference type="Proteomes" id="UP000199040">
    <property type="component" value="Unassembled WGS sequence"/>
</dbReference>
<dbReference type="RefSeq" id="WP_092849854.1">
    <property type="nucleotide sequence ID" value="NZ_FOPY01000020.1"/>
</dbReference>
<dbReference type="Gene3D" id="1.10.1660.10">
    <property type="match status" value="1"/>
</dbReference>
<evidence type="ECO:0000313" key="7">
    <source>
        <dbReference type="Proteomes" id="UP000199040"/>
    </source>
</evidence>
<dbReference type="InterPro" id="IPR009061">
    <property type="entry name" value="DNA-bd_dom_put_sf"/>
</dbReference>
<dbReference type="PROSITE" id="PS50937">
    <property type="entry name" value="HTH_MERR_2"/>
    <property type="match status" value="1"/>
</dbReference>
<evidence type="ECO:0000259" key="5">
    <source>
        <dbReference type="PROSITE" id="PS50937"/>
    </source>
</evidence>
<keyword evidence="1" id="KW-0678">Repressor</keyword>
<keyword evidence="2" id="KW-0805">Transcription regulation</keyword>
<keyword evidence="7" id="KW-1185">Reference proteome</keyword>
<sequence length="138" mass="15446">MKVSELAQAGGVTAETVRHYTREGLLHPQRDPQNGYQRYDNESLSRLCFIQCFRMLGFSLGEIKGLLGEAMQENISCSKSQDILANQLPQVRSRIKEFQALSERMDQALEAWRDTPGGVPTGHLVSQLVDDLSQPVIV</sequence>
<dbReference type="InterPro" id="IPR047057">
    <property type="entry name" value="MerR_fam"/>
</dbReference>
<dbReference type="AlphaFoldDB" id="A0A1I3FPQ4"/>
<feature type="domain" description="HTH merR-type" evidence="5">
    <location>
        <begin position="1"/>
        <end position="69"/>
    </location>
</feature>
<proteinExistence type="predicted"/>
<accession>A0A1I3FPQ4</accession>